<dbReference type="SUPFAM" id="SSF51261">
    <property type="entry name" value="Duplicated hybrid motif"/>
    <property type="match status" value="1"/>
</dbReference>
<dbReference type="OrthoDB" id="9795421at2"/>
<dbReference type="GO" id="GO:0032153">
    <property type="term" value="C:cell division site"/>
    <property type="evidence" value="ECO:0007669"/>
    <property type="project" value="TreeGrafter"/>
</dbReference>
<evidence type="ECO:0000256" key="1">
    <source>
        <dbReference type="ARBA" id="ARBA00038420"/>
    </source>
</evidence>
<gene>
    <name evidence="4" type="ORF">ADINL_1095</name>
</gene>
<evidence type="ECO:0000259" key="3">
    <source>
        <dbReference type="PROSITE" id="PS51782"/>
    </source>
</evidence>
<dbReference type="InterPro" id="IPR016047">
    <property type="entry name" value="M23ase_b-sheet_dom"/>
</dbReference>
<dbReference type="InterPro" id="IPR050570">
    <property type="entry name" value="Cell_wall_metabolism_enzyme"/>
</dbReference>
<dbReference type="Pfam" id="PF01476">
    <property type="entry name" value="LysM"/>
    <property type="match status" value="1"/>
</dbReference>
<dbReference type="CDD" id="cd12797">
    <property type="entry name" value="M23_peptidase"/>
    <property type="match status" value="1"/>
</dbReference>
<dbReference type="Gene3D" id="3.10.350.10">
    <property type="entry name" value="LysM domain"/>
    <property type="match status" value="1"/>
</dbReference>
<comment type="similarity">
    <text evidence="1">Belongs to the E.coli NlpD/Haemophilus LppB family.</text>
</comment>
<sequence length="287" mass="30398">MRRGRIAYIVGILSLGLFQGCSTGYAPVTDRSMGARQIGVPVTAPATASRPAPLPNPGSYTVNRGDTLYSISWRYGLDYREVARWNNLNERFQIFPGQVLRLSPGGSAAVAAAPVAATPAPASSSQQTTAPAAQTSSQPASSSTAQQPAARPVASSPSPATSSGALVWRWPAEGPIIRRFSSQEGGNKGIDIAGQQGDPVRAAADGRVVYAGSGLLGYGNLVIVNHNREFLSAYAHNSRILVSENDMVKAGDKIAEMGQTGTDRVQLHFEIRRDGRPVDPLSYLPRR</sequence>
<dbReference type="InterPro" id="IPR036779">
    <property type="entry name" value="LysM_dom_sf"/>
</dbReference>
<accession>A0A063Y2I6</accession>
<dbReference type="AlphaFoldDB" id="A0A063Y2I6"/>
<evidence type="ECO:0000313" key="5">
    <source>
        <dbReference type="Proteomes" id="UP000027318"/>
    </source>
</evidence>
<protein>
    <submittedName>
        <fullName evidence="4">Lipoprotein NlpD</fullName>
    </submittedName>
</protein>
<dbReference type="SMART" id="SM00257">
    <property type="entry name" value="LysM"/>
    <property type="match status" value="1"/>
</dbReference>
<dbReference type="GO" id="GO:0004222">
    <property type="term" value="F:metalloendopeptidase activity"/>
    <property type="evidence" value="ECO:0007669"/>
    <property type="project" value="TreeGrafter"/>
</dbReference>
<keyword evidence="4" id="KW-0449">Lipoprotein</keyword>
<dbReference type="PROSITE" id="PS51257">
    <property type="entry name" value="PROKAR_LIPOPROTEIN"/>
    <property type="match status" value="1"/>
</dbReference>
<evidence type="ECO:0000313" key="4">
    <source>
        <dbReference type="EMBL" id="KDE40503.1"/>
    </source>
</evidence>
<dbReference type="Pfam" id="PF01551">
    <property type="entry name" value="Peptidase_M23"/>
    <property type="match status" value="1"/>
</dbReference>
<dbReference type="RefSeq" id="WP_036544687.1">
    <property type="nucleotide sequence ID" value="NZ_JMSZ01000016.1"/>
</dbReference>
<dbReference type="PANTHER" id="PTHR21666">
    <property type="entry name" value="PEPTIDASE-RELATED"/>
    <property type="match status" value="1"/>
</dbReference>
<dbReference type="EMBL" id="JMSZ01000016">
    <property type="protein sequence ID" value="KDE40503.1"/>
    <property type="molecule type" value="Genomic_DNA"/>
</dbReference>
<dbReference type="Gene3D" id="2.70.70.10">
    <property type="entry name" value="Glucose Permease (Domain IIA)"/>
    <property type="match status" value="1"/>
</dbReference>
<organism evidence="4 5">
    <name type="scientific">Nitrincola lacisaponensis</name>
    <dbReference type="NCBI Taxonomy" id="267850"/>
    <lineage>
        <taxon>Bacteria</taxon>
        <taxon>Pseudomonadati</taxon>
        <taxon>Pseudomonadota</taxon>
        <taxon>Gammaproteobacteria</taxon>
        <taxon>Oceanospirillales</taxon>
        <taxon>Oceanospirillaceae</taxon>
        <taxon>Nitrincola</taxon>
    </lineage>
</organism>
<feature type="domain" description="LysM" evidence="3">
    <location>
        <begin position="58"/>
        <end position="102"/>
    </location>
</feature>
<dbReference type="InterPro" id="IPR011055">
    <property type="entry name" value="Dup_hybrid_motif"/>
</dbReference>
<dbReference type="PROSITE" id="PS51782">
    <property type="entry name" value="LYSM"/>
    <property type="match status" value="1"/>
</dbReference>
<keyword evidence="5" id="KW-1185">Reference proteome</keyword>
<feature type="region of interest" description="Disordered" evidence="2">
    <location>
        <begin position="120"/>
        <end position="164"/>
    </location>
</feature>
<dbReference type="PANTHER" id="PTHR21666:SF263">
    <property type="entry name" value="MUREIN HYDROLASE ACTIVATOR NLPD"/>
    <property type="match status" value="1"/>
</dbReference>
<dbReference type="PATRIC" id="fig|267850.7.peg.1089"/>
<dbReference type="Proteomes" id="UP000027318">
    <property type="component" value="Unassembled WGS sequence"/>
</dbReference>
<proteinExistence type="inferred from homology"/>
<reference evidence="4 5" key="1">
    <citation type="journal article" date="2005" name="Int. J. Syst. Evol. Microbiol.">
        <title>Nitrincola lacisaponensis gen. nov., sp. nov., a novel alkaliphilic bacterium isolated from an alkaline, saline lake.</title>
        <authorList>
            <person name="Dimitriu P.A."/>
            <person name="Shukla S.K."/>
            <person name="Conradt J."/>
            <person name="Marquez M.C."/>
            <person name="Ventosa A."/>
            <person name="Maglia A."/>
            <person name="Peyton B.M."/>
            <person name="Pinkart H.C."/>
            <person name="Mormile M.R."/>
        </authorList>
    </citation>
    <scope>NUCLEOTIDE SEQUENCE [LARGE SCALE GENOMIC DNA]</scope>
    <source>
        <strain evidence="4 5">4CA</strain>
    </source>
</reference>
<dbReference type="STRING" id="267850.ADINL_1095"/>
<name>A0A063Y2I6_9GAMM</name>
<dbReference type="CDD" id="cd00118">
    <property type="entry name" value="LysM"/>
    <property type="match status" value="1"/>
</dbReference>
<dbReference type="InterPro" id="IPR018392">
    <property type="entry name" value="LysM"/>
</dbReference>
<dbReference type="GO" id="GO:0009279">
    <property type="term" value="C:cell outer membrane"/>
    <property type="evidence" value="ECO:0007669"/>
    <property type="project" value="TreeGrafter"/>
</dbReference>
<comment type="caution">
    <text evidence="4">The sequence shown here is derived from an EMBL/GenBank/DDBJ whole genome shotgun (WGS) entry which is preliminary data.</text>
</comment>
<evidence type="ECO:0000256" key="2">
    <source>
        <dbReference type="SAM" id="MobiDB-lite"/>
    </source>
</evidence>